<evidence type="ECO:0000313" key="6">
    <source>
        <dbReference type="Ensembl" id="ENSSTUP00000106302.1"/>
    </source>
</evidence>
<name>A0A674EF45_SALTR</name>
<dbReference type="GO" id="GO:0003723">
    <property type="term" value="F:RNA binding"/>
    <property type="evidence" value="ECO:0007669"/>
    <property type="project" value="UniProtKB-UniRule"/>
</dbReference>
<evidence type="ECO:0000256" key="2">
    <source>
        <dbReference type="ARBA" id="ARBA00022884"/>
    </source>
</evidence>
<dbReference type="AlphaFoldDB" id="A0A674EF45"/>
<dbReference type="Proteomes" id="UP000472277">
    <property type="component" value="Unassembled WGS sequence"/>
</dbReference>
<dbReference type="InterPro" id="IPR012677">
    <property type="entry name" value="Nucleotide-bd_a/b_plait_sf"/>
</dbReference>
<keyword evidence="2 3" id="KW-0694">RNA-binding</keyword>
<dbReference type="InterPro" id="IPR035979">
    <property type="entry name" value="RBD_domain_sf"/>
</dbReference>
<dbReference type="OrthoDB" id="2588702at2759"/>
<evidence type="ECO:0000256" key="3">
    <source>
        <dbReference type="PROSITE-ProRule" id="PRU00176"/>
    </source>
</evidence>
<dbReference type="PROSITE" id="PS50102">
    <property type="entry name" value="RRM"/>
    <property type="match status" value="1"/>
</dbReference>
<reference evidence="6" key="1">
    <citation type="submission" date="2025-08" db="UniProtKB">
        <authorList>
            <consortium name="Ensembl"/>
        </authorList>
    </citation>
    <scope>IDENTIFICATION</scope>
</reference>
<evidence type="ECO:0000259" key="5">
    <source>
        <dbReference type="PROSITE" id="PS50102"/>
    </source>
</evidence>
<sequence>MTIVLRLQGLSIEAGTEDIRRFFTNLYIPEGGVYIIGGHLGEVFIVFTTERDGQHAMRRSGTLLRGSPVTLHISSIAELQRKMESKLQREKLLPALVPEKKPLLPPAVPLPDPATALLIGLVAVIQGLQSNQPGEHNKVTAAPGPVLRANSPAVGCVLRADSAAVGPVLRTDNTAVPGGELRRPEEAYRPRPGYVRLFGLPKTVTSQEICHFFKGLLVQDVIANVKLGVRQGCLVKFGHAQDACDALSFNHQQLGRISVEVRGASEEMWSYAIQQCQKPSYDPLENPLYRPTTQRERTSYNPQEIPSYTIQRDGPSLESKEMQHQERPSYRTQRQSLYESDRETHRTWAKRRSEDRSLSRSPKRPRSCESLSPSVEYCIMAKNLSKTITKTEIKELFGCPNIANSKILHLLYKDSERTDTAFVIFNQTEDYVYALNLNGCHVGSQAIEVSSVTKEKMQAMLSTGRHHGNPKTTPAVSERSEGKHQIGRPRVRPFPTAQTCVYVRNLQSDVTKMEIKEFFCDLPLTEQFIYILCDQDGNGIGEAVAQFKTEDFATQAQKRHGKTYMGTRVLLTCISFQQMEDILKRNA</sequence>
<accession>A0A674EF45</accession>
<evidence type="ECO:0000256" key="1">
    <source>
        <dbReference type="ARBA" id="ARBA00022737"/>
    </source>
</evidence>
<protein>
    <submittedName>
        <fullName evidence="6">RNA binding motif protein 12Ba</fullName>
    </submittedName>
</protein>
<reference evidence="6" key="2">
    <citation type="submission" date="2025-09" db="UniProtKB">
        <authorList>
            <consortium name="Ensembl"/>
        </authorList>
    </citation>
    <scope>IDENTIFICATION</scope>
</reference>
<dbReference type="Ensembl" id="ENSSTUT00000113932.1">
    <property type="protein sequence ID" value="ENSSTUP00000106302.1"/>
    <property type="gene ID" value="ENSSTUG00000047380.1"/>
</dbReference>
<feature type="domain" description="RRM" evidence="5">
    <location>
        <begin position="377"/>
        <end position="454"/>
    </location>
</feature>
<dbReference type="InterPro" id="IPR050666">
    <property type="entry name" value="ESRP"/>
</dbReference>
<dbReference type="InterPro" id="IPR000504">
    <property type="entry name" value="RRM_dom"/>
</dbReference>
<dbReference type="Gene3D" id="3.30.70.330">
    <property type="match status" value="4"/>
</dbReference>
<dbReference type="Pfam" id="PF00076">
    <property type="entry name" value="RRM_1"/>
    <property type="match status" value="1"/>
</dbReference>
<feature type="region of interest" description="Disordered" evidence="4">
    <location>
        <begin position="463"/>
        <end position="489"/>
    </location>
</feature>
<feature type="compositionally biased region" description="Basic and acidic residues" evidence="4">
    <location>
        <begin position="339"/>
        <end position="358"/>
    </location>
</feature>
<feature type="compositionally biased region" description="Basic and acidic residues" evidence="4">
    <location>
        <begin position="318"/>
        <end position="329"/>
    </location>
</feature>
<dbReference type="OMA" id="GLNHGCL"/>
<dbReference type="InParanoid" id="A0A674EF45"/>
<feature type="compositionally biased region" description="Polar residues" evidence="4">
    <location>
        <begin position="299"/>
        <end position="310"/>
    </location>
</feature>
<dbReference type="SMART" id="SM00360">
    <property type="entry name" value="RRM"/>
    <property type="match status" value="4"/>
</dbReference>
<evidence type="ECO:0000313" key="7">
    <source>
        <dbReference type="Proteomes" id="UP000472277"/>
    </source>
</evidence>
<dbReference type="SUPFAM" id="SSF54928">
    <property type="entry name" value="RNA-binding domain, RBD"/>
    <property type="match status" value="3"/>
</dbReference>
<keyword evidence="1" id="KW-0677">Repeat</keyword>
<organism evidence="6 7">
    <name type="scientific">Salmo trutta</name>
    <name type="common">Brown trout</name>
    <dbReference type="NCBI Taxonomy" id="8032"/>
    <lineage>
        <taxon>Eukaryota</taxon>
        <taxon>Metazoa</taxon>
        <taxon>Chordata</taxon>
        <taxon>Craniata</taxon>
        <taxon>Vertebrata</taxon>
        <taxon>Euteleostomi</taxon>
        <taxon>Actinopterygii</taxon>
        <taxon>Neopterygii</taxon>
        <taxon>Teleostei</taxon>
        <taxon>Protacanthopterygii</taxon>
        <taxon>Salmoniformes</taxon>
        <taxon>Salmonidae</taxon>
        <taxon>Salmoninae</taxon>
        <taxon>Salmo</taxon>
    </lineage>
</organism>
<proteinExistence type="predicted"/>
<evidence type="ECO:0000256" key="4">
    <source>
        <dbReference type="SAM" id="MobiDB-lite"/>
    </source>
</evidence>
<gene>
    <name evidence="6" type="primary">rbm12ba</name>
</gene>
<feature type="region of interest" description="Disordered" evidence="4">
    <location>
        <begin position="282"/>
        <end position="370"/>
    </location>
</feature>
<dbReference type="GeneTree" id="ENSGT00940000158322"/>
<keyword evidence="7" id="KW-1185">Reference proteome</keyword>
<dbReference type="PANTHER" id="PTHR13976">
    <property type="entry name" value="HETEROGENEOUS NUCLEAR RIBONUCLEOPROTEIN-RELATED"/>
    <property type="match status" value="1"/>
</dbReference>